<proteinExistence type="predicted"/>
<gene>
    <name evidence="3" type="ORF">DLM65_11085</name>
</gene>
<evidence type="ECO:0000313" key="3">
    <source>
        <dbReference type="EMBL" id="PZR79298.1"/>
    </source>
</evidence>
<feature type="domain" description="Circularly permuted ATP-grasp type 2" evidence="2">
    <location>
        <begin position="77"/>
        <end position="452"/>
    </location>
</feature>
<dbReference type="AlphaFoldDB" id="A0A2W6A1D0"/>
<reference evidence="3 4" key="1">
    <citation type="journal article" date="2017" name="Nature">
        <title>Atmospheric trace gases support primary production in Antarctic desert surface soil.</title>
        <authorList>
            <person name="Ji M."/>
            <person name="Greening C."/>
            <person name="Vanwonterghem I."/>
            <person name="Carere C.R."/>
            <person name="Bay S.K."/>
            <person name="Steen J.A."/>
            <person name="Montgomery K."/>
            <person name="Lines T."/>
            <person name="Beardall J."/>
            <person name="van Dorst J."/>
            <person name="Snape I."/>
            <person name="Stott M.B."/>
            <person name="Hugenholtz P."/>
            <person name="Ferrari B.C."/>
        </authorList>
    </citation>
    <scope>NUCLEOTIDE SEQUENCE [LARGE SCALE GENOMIC DNA]</scope>
    <source>
        <strain evidence="3">RRmetagenome_bin12</strain>
    </source>
</reference>
<evidence type="ECO:0000256" key="1">
    <source>
        <dbReference type="SAM" id="MobiDB-lite"/>
    </source>
</evidence>
<dbReference type="InterPro" id="IPR016450">
    <property type="entry name" value="UCP005522"/>
</dbReference>
<dbReference type="SUPFAM" id="SSF56059">
    <property type="entry name" value="Glutathione synthetase ATP-binding domain-like"/>
    <property type="match status" value="1"/>
</dbReference>
<dbReference type="Proteomes" id="UP000248724">
    <property type="component" value="Unassembled WGS sequence"/>
</dbReference>
<dbReference type="Gene3D" id="3.40.50.11290">
    <property type="match status" value="1"/>
</dbReference>
<evidence type="ECO:0000313" key="4">
    <source>
        <dbReference type="Proteomes" id="UP000248724"/>
    </source>
</evidence>
<dbReference type="EMBL" id="QHBU01000212">
    <property type="protein sequence ID" value="PZR79298.1"/>
    <property type="molecule type" value="Genomic_DNA"/>
</dbReference>
<dbReference type="PANTHER" id="PTHR34595">
    <property type="entry name" value="BLR5612 PROTEIN"/>
    <property type="match status" value="1"/>
</dbReference>
<accession>A0A2W6A1D0</accession>
<dbReference type="PIRSF" id="PIRSF005522">
    <property type="entry name" value="UCP005522"/>
    <property type="match status" value="1"/>
</dbReference>
<comment type="caution">
    <text evidence="3">The sequence shown here is derived from an EMBL/GenBank/DDBJ whole genome shotgun (WGS) entry which is preliminary data.</text>
</comment>
<protein>
    <recommendedName>
        <fullName evidence="2">Circularly permuted ATP-grasp type 2 domain-containing protein</fullName>
    </recommendedName>
</protein>
<sequence length="476" mass="52647">MAQMQSPATLPAGADECVTPDGNARRPYIELLGAVVRSPGDLPRIRSGAQQWFADRDVTFGVPADGTAPIFPFDPIPRVIGASEWRTVHRALSQRAMALDHFVSDCYGAQRALRHGVVPGRLVYSSTGYLRDLVGTRPPRATWCHVAGIDVVRVHGTFCVLEDNVRVPSGVAYALEARRAMEKVAPEWFATNAVRRIDEYTKRLCRILQRIAPRPWDAAVAVLTPGPYNAAYYEHKLLAEEMGATLVEGHDLIVSEDEVYRRDAEGAIQRVDVIYSRVNSEWLDPLVFRSESMLGAPGIIEAWRRGNVAIANAPGTGVADDKAIYPYVPAMIRYYLGEEPLMDNVATFDLADRVQRQHVINHFDRMVLKPVDASGGYDIHFGRLVGSAERAELIARIEAAPRQWLAQEEVELSRAICLRSDGGLEPRAVDLRPFVLLDERPWITPGGLTRVAPDSHTLVVNSSQGGGSKDTWVLSR</sequence>
<dbReference type="Pfam" id="PF14403">
    <property type="entry name" value="CP_ATPgrasp_2"/>
    <property type="match status" value="1"/>
</dbReference>
<dbReference type="InterPro" id="IPR025841">
    <property type="entry name" value="CP_ATPgrasp_2"/>
</dbReference>
<dbReference type="InterPro" id="IPR051680">
    <property type="entry name" value="ATP-dep_Glu-Cys_Ligase-2"/>
</dbReference>
<organism evidence="3 4">
    <name type="scientific">Candidatus Aeolococcus gillhamiae</name>
    <dbReference type="NCBI Taxonomy" id="3127015"/>
    <lineage>
        <taxon>Bacteria</taxon>
        <taxon>Bacillati</taxon>
        <taxon>Candidatus Dormiibacterota</taxon>
        <taxon>Candidatus Dormibacteria</taxon>
        <taxon>Candidatus Aeolococcales</taxon>
        <taxon>Candidatus Aeolococcaceae</taxon>
        <taxon>Candidatus Aeolococcus</taxon>
    </lineage>
</organism>
<dbReference type="Gene3D" id="3.30.1490.270">
    <property type="match status" value="1"/>
</dbReference>
<feature type="region of interest" description="Disordered" evidence="1">
    <location>
        <begin position="1"/>
        <end position="21"/>
    </location>
</feature>
<evidence type="ECO:0000259" key="2">
    <source>
        <dbReference type="Pfam" id="PF14403"/>
    </source>
</evidence>
<name>A0A2W6A1D0_9BACT</name>
<dbReference type="PANTHER" id="PTHR34595:SF7">
    <property type="entry name" value="SLL1039 PROTEIN"/>
    <property type="match status" value="1"/>
</dbReference>